<dbReference type="GeneID" id="63864904"/>
<dbReference type="AlphaFoldDB" id="A0A8G1VVL3"/>
<dbReference type="PANTHER" id="PTHR12001">
    <property type="entry name" value="GERANYLGERANYL PYROPHOSPHATE SYNTHASE"/>
    <property type="match status" value="1"/>
</dbReference>
<dbReference type="PROSITE" id="PS00723">
    <property type="entry name" value="POLYPRENYL_SYNTHASE_1"/>
    <property type="match status" value="1"/>
</dbReference>
<evidence type="ECO:0000256" key="2">
    <source>
        <dbReference type="ARBA" id="ARBA00022723"/>
    </source>
</evidence>
<keyword evidence="2" id="KW-0479">Metal-binding</keyword>
<dbReference type="RefSeq" id="XP_040798620.1">
    <property type="nucleotide sequence ID" value="XM_040947571.1"/>
</dbReference>
<evidence type="ECO:0000256" key="4">
    <source>
        <dbReference type="RuleBase" id="RU004466"/>
    </source>
</evidence>
<dbReference type="PROSITE" id="PS00444">
    <property type="entry name" value="POLYPRENYL_SYNTHASE_2"/>
    <property type="match status" value="1"/>
</dbReference>
<dbReference type="SFLD" id="SFLDS00005">
    <property type="entry name" value="Isoprenoid_Synthase_Type_I"/>
    <property type="match status" value="1"/>
</dbReference>
<dbReference type="InterPro" id="IPR008949">
    <property type="entry name" value="Isoprenoid_synthase_dom_sf"/>
</dbReference>
<evidence type="ECO:0000256" key="1">
    <source>
        <dbReference type="ARBA" id="ARBA00022679"/>
    </source>
</evidence>
<keyword evidence="6" id="KW-1185">Reference proteome</keyword>
<dbReference type="InterPro" id="IPR033749">
    <property type="entry name" value="Polyprenyl_synt_CS"/>
</dbReference>
<sequence length="346" mass="37559">MEPQPLEPHDEGAPIISKPLRQTLLAPFNPATATATAEKVFLPKPTSQLCTAPIEYTQSLPGKSTLASFIDSLTVWFPLRDEYSAPLCEITATLFTTILILDDIEDSSPLRRGHPSAHIKFGTGPTVNAATYTLMTLTASIQKHLGAEALDIFLEEMQNLGKGQALDLHWTCVRECPTVEEYLGMVDLKTGSLFRLVVRWMALGAGREVDEEVAGLVTLLGRYYQVRDDLLNLAGEYSVSKGWCEDLDEGKFSFPLVWLLRVQAGEVGEEVYGLLIGEAGGRREAGGVSDEVKGRVVELLKGAGTLEGTVRVLEEILEGILAVLGGLEGRLGVNAGLRGLISRLRV</sequence>
<proteinExistence type="inferred from homology"/>
<dbReference type="Proteomes" id="UP000249789">
    <property type="component" value="Unassembled WGS sequence"/>
</dbReference>
<dbReference type="GO" id="GO:0046872">
    <property type="term" value="F:metal ion binding"/>
    <property type="evidence" value="ECO:0007669"/>
    <property type="project" value="UniProtKB-KW"/>
</dbReference>
<evidence type="ECO:0000256" key="3">
    <source>
        <dbReference type="ARBA" id="ARBA00022842"/>
    </source>
</evidence>
<dbReference type="InterPro" id="IPR000092">
    <property type="entry name" value="Polyprenyl_synt"/>
</dbReference>
<organism evidence="5 6">
    <name type="scientific">Aspergillus fijiensis CBS 313.89</name>
    <dbReference type="NCBI Taxonomy" id="1448319"/>
    <lineage>
        <taxon>Eukaryota</taxon>
        <taxon>Fungi</taxon>
        <taxon>Dikarya</taxon>
        <taxon>Ascomycota</taxon>
        <taxon>Pezizomycotina</taxon>
        <taxon>Eurotiomycetes</taxon>
        <taxon>Eurotiomycetidae</taxon>
        <taxon>Eurotiales</taxon>
        <taxon>Aspergillaceae</taxon>
        <taxon>Aspergillus</taxon>
    </lineage>
</organism>
<dbReference type="OrthoDB" id="6921389at2759"/>
<dbReference type="VEuPathDB" id="FungiDB:BO72DRAFT_479327"/>
<comment type="similarity">
    <text evidence="4">Belongs to the FPP/GGPP synthase family.</text>
</comment>
<gene>
    <name evidence="5" type="ORF">BO72DRAFT_479327</name>
</gene>
<keyword evidence="3" id="KW-0460">Magnesium</keyword>
<dbReference type="GO" id="GO:0046165">
    <property type="term" value="P:alcohol biosynthetic process"/>
    <property type="evidence" value="ECO:0007669"/>
    <property type="project" value="UniProtKB-ARBA"/>
</dbReference>
<dbReference type="Gene3D" id="1.10.600.10">
    <property type="entry name" value="Farnesyl Diphosphate Synthase"/>
    <property type="match status" value="1"/>
</dbReference>
<dbReference type="SUPFAM" id="SSF48576">
    <property type="entry name" value="Terpenoid synthases"/>
    <property type="match status" value="1"/>
</dbReference>
<reference evidence="5 6" key="1">
    <citation type="submission" date="2018-02" db="EMBL/GenBank/DDBJ databases">
        <title>The genomes of Aspergillus section Nigri reveals drivers in fungal speciation.</title>
        <authorList>
            <consortium name="DOE Joint Genome Institute"/>
            <person name="Vesth T.C."/>
            <person name="Nybo J."/>
            <person name="Theobald S."/>
            <person name="Brandl J."/>
            <person name="Frisvad J.C."/>
            <person name="Nielsen K.F."/>
            <person name="Lyhne E.K."/>
            <person name="Kogle M.E."/>
            <person name="Kuo A."/>
            <person name="Riley R."/>
            <person name="Clum A."/>
            <person name="Nolan M."/>
            <person name="Lipzen A."/>
            <person name="Salamov A."/>
            <person name="Henrissat B."/>
            <person name="Wiebenga A."/>
            <person name="De vries R.P."/>
            <person name="Grigoriev I.V."/>
            <person name="Mortensen U.H."/>
            <person name="Andersen M.R."/>
            <person name="Baker S.E."/>
        </authorList>
    </citation>
    <scope>NUCLEOTIDE SEQUENCE [LARGE SCALE GENOMIC DNA]</scope>
    <source>
        <strain evidence="5 6">CBS 313.89</strain>
    </source>
</reference>
<evidence type="ECO:0000313" key="5">
    <source>
        <dbReference type="EMBL" id="RAK74610.1"/>
    </source>
</evidence>
<dbReference type="GO" id="GO:0008299">
    <property type="term" value="P:isoprenoid biosynthetic process"/>
    <property type="evidence" value="ECO:0007669"/>
    <property type="project" value="InterPro"/>
</dbReference>
<evidence type="ECO:0000313" key="6">
    <source>
        <dbReference type="Proteomes" id="UP000249789"/>
    </source>
</evidence>
<dbReference type="Pfam" id="PF00348">
    <property type="entry name" value="polyprenyl_synt"/>
    <property type="match status" value="1"/>
</dbReference>
<name>A0A8G1VVL3_9EURO</name>
<dbReference type="PANTHER" id="PTHR12001:SF44">
    <property type="entry name" value="GERANYLGERANYL PYROPHOSPHATE SYNTHASE"/>
    <property type="match status" value="1"/>
</dbReference>
<accession>A0A8G1VVL3</accession>
<dbReference type="GO" id="GO:0004659">
    <property type="term" value="F:prenyltransferase activity"/>
    <property type="evidence" value="ECO:0007669"/>
    <property type="project" value="InterPro"/>
</dbReference>
<dbReference type="EMBL" id="KZ824666">
    <property type="protein sequence ID" value="RAK74610.1"/>
    <property type="molecule type" value="Genomic_DNA"/>
</dbReference>
<keyword evidence="1 4" id="KW-0808">Transferase</keyword>
<dbReference type="GO" id="GO:0043386">
    <property type="term" value="P:mycotoxin biosynthetic process"/>
    <property type="evidence" value="ECO:0007669"/>
    <property type="project" value="UniProtKB-ARBA"/>
</dbReference>
<protein>
    <submittedName>
        <fullName evidence="5">Terpenoid synthase</fullName>
    </submittedName>
</protein>